<evidence type="ECO:0000256" key="9">
    <source>
        <dbReference type="PROSITE-ProRule" id="PRU01357"/>
    </source>
</evidence>
<comment type="function">
    <text evidence="8 10">Cotranslationally removes the N-terminal methionine from nascent proteins. The N-terminal methionine is often cleaved when the second residue in the primary sequence is small and uncharged (Met-Ala-, Cys, Gly, Pro, Ser, Thr, or Val).</text>
</comment>
<dbReference type="InterPro" id="IPR036005">
    <property type="entry name" value="Creatinase/aminopeptidase-like"/>
</dbReference>
<comment type="subunit">
    <text evidence="8">Associates with the 60S ribosomal subunit of the 80S translational complex.</text>
</comment>
<dbReference type="AlphaFoldDB" id="A0A485L8N0"/>
<evidence type="ECO:0000256" key="3">
    <source>
        <dbReference type="ARBA" id="ARBA00022670"/>
    </source>
</evidence>
<name>A0A485L8N0_9STRA</name>
<evidence type="ECO:0000256" key="6">
    <source>
        <dbReference type="ARBA" id="ARBA00022801"/>
    </source>
</evidence>
<gene>
    <name evidence="13" type="primary">Aste57867_17850</name>
    <name evidence="12" type="ORF">As57867_017789</name>
    <name evidence="13" type="ORF">ASTE57867_17850</name>
</gene>
<feature type="binding site" evidence="8">
    <location>
        <position position="187"/>
    </location>
    <ligand>
        <name>a protein</name>
        <dbReference type="ChEBI" id="CHEBI:16541"/>
    </ligand>
    <ligandPart>
        <name>N-terminal L-methionine residue</name>
        <dbReference type="ChEBI" id="CHEBI:64731"/>
    </ligandPart>
</feature>
<keyword evidence="7" id="KW-0862">Zinc</keyword>
<comment type="cofactor">
    <cofactor evidence="8">
        <name>Zn(2+)</name>
        <dbReference type="ChEBI" id="CHEBI:29105"/>
    </cofactor>
    <cofactor evidence="8">
        <name>Co(2+)</name>
        <dbReference type="ChEBI" id="CHEBI:48828"/>
    </cofactor>
    <cofactor evidence="8">
        <name>Mn(2+)</name>
        <dbReference type="ChEBI" id="CHEBI:29035"/>
    </cofactor>
    <cofactor evidence="8">
        <name>Fe(2+)</name>
        <dbReference type="ChEBI" id="CHEBI:29033"/>
    </cofactor>
    <text evidence="8">Binds 2 divalent metal cations per subunit. Has a high-affinity and a low affinity metal-binding site. The true nature of the physiological cofactor is under debate. The enzyme is active with zinc, cobalt, manganese or divalent iron ions. Has high activity with zinc; zinc cofactor is transferred into the active site region by the ZNG1 zinc chaperone.</text>
</comment>
<dbReference type="Gene3D" id="3.90.1140.10">
    <property type="entry name" value="Cyclic phosphodiesterase"/>
    <property type="match status" value="1"/>
</dbReference>
<reference evidence="12" key="2">
    <citation type="submission" date="2019-06" db="EMBL/GenBank/DDBJ databases">
        <title>Genomics analysis of Aphanomyces spp. identifies a new class of oomycete effector associated with host adaptation.</title>
        <authorList>
            <person name="Gaulin E."/>
        </authorList>
    </citation>
    <scope>NUCLEOTIDE SEQUENCE</scope>
    <source>
        <strain evidence="12">CBS 578.67</strain>
    </source>
</reference>
<dbReference type="Gene3D" id="3.90.230.10">
    <property type="entry name" value="Creatinase/methionine aminopeptidase superfamily"/>
    <property type="match status" value="1"/>
</dbReference>
<dbReference type="EMBL" id="VJMH01006314">
    <property type="protein sequence ID" value="KAF0690795.1"/>
    <property type="molecule type" value="Genomic_DNA"/>
</dbReference>
<comment type="subcellular location">
    <subcellularLocation>
        <location evidence="8">Cytoplasm</location>
    </subcellularLocation>
</comment>
<protein>
    <recommendedName>
        <fullName evidence="10">Methionine aminopeptidase</fullName>
        <ecNumber evidence="10">3.4.11.18</ecNumber>
    </recommendedName>
</protein>
<dbReference type="InterPro" id="IPR001714">
    <property type="entry name" value="Pept_M24_MAP"/>
</dbReference>
<accession>A0A485L8N0</accession>
<keyword evidence="3 8" id="KW-0645">Protease</keyword>
<dbReference type="EC" id="3.4.11.18" evidence="10"/>
<keyword evidence="2 8" id="KW-0963">Cytoplasm</keyword>
<comment type="catalytic activity">
    <reaction evidence="8 10">
        <text>Release of N-terminal amino acids, preferentially methionine, from peptides and arylamides.</text>
        <dbReference type="EC" id="3.4.11.18"/>
    </reaction>
</comment>
<evidence type="ECO:0000259" key="11">
    <source>
        <dbReference type="PROSITE" id="PS52013"/>
    </source>
</evidence>
<dbReference type="HAMAP" id="MF_01974">
    <property type="entry name" value="MetAP_1"/>
    <property type="match status" value="1"/>
</dbReference>
<reference evidence="13 14" key="1">
    <citation type="submission" date="2019-03" db="EMBL/GenBank/DDBJ databases">
        <authorList>
            <person name="Gaulin E."/>
            <person name="Dumas B."/>
        </authorList>
    </citation>
    <scope>NUCLEOTIDE SEQUENCE [LARGE SCALE GENOMIC DNA]</scope>
    <source>
        <strain evidence="13">CBS 568.67</strain>
    </source>
</reference>
<dbReference type="Pfam" id="PF00557">
    <property type="entry name" value="Peptidase_M24"/>
    <property type="match status" value="1"/>
</dbReference>
<evidence type="ECO:0000313" key="12">
    <source>
        <dbReference type="EMBL" id="KAF0690795.1"/>
    </source>
</evidence>
<dbReference type="GO" id="GO:0070006">
    <property type="term" value="F:metalloaminopeptidase activity"/>
    <property type="evidence" value="ECO:0007669"/>
    <property type="project" value="UniProtKB-UniRule"/>
</dbReference>
<dbReference type="Pfam" id="PF13563">
    <property type="entry name" value="2_5_RNA_ligase2"/>
    <property type="match status" value="1"/>
</dbReference>
<evidence type="ECO:0000256" key="8">
    <source>
        <dbReference type="HAMAP-Rule" id="MF_03174"/>
    </source>
</evidence>
<dbReference type="PANTHER" id="PTHR43330">
    <property type="entry name" value="METHIONINE AMINOPEPTIDASE"/>
    <property type="match status" value="1"/>
</dbReference>
<dbReference type="InterPro" id="IPR002467">
    <property type="entry name" value="Pept_M24A_MAP1"/>
</dbReference>
<keyword evidence="5 9" id="KW-0863">Zinc-finger</keyword>
<feature type="domain" description="C6H2-type" evidence="11">
    <location>
        <begin position="5"/>
        <end position="60"/>
    </location>
</feature>
<evidence type="ECO:0000313" key="14">
    <source>
        <dbReference type="Proteomes" id="UP000332933"/>
    </source>
</evidence>
<dbReference type="OrthoDB" id="3209743at2759"/>
<dbReference type="Pfam" id="PF15801">
    <property type="entry name" value="zf-C6H2"/>
    <property type="match status" value="1"/>
</dbReference>
<dbReference type="PROSITE" id="PS52013">
    <property type="entry name" value="ZF_C6H2"/>
    <property type="match status" value="1"/>
</dbReference>
<feature type="binding site" evidence="8">
    <location>
        <position position="204"/>
    </location>
    <ligand>
        <name>Zn(2+)</name>
        <dbReference type="ChEBI" id="CHEBI:29105"/>
        <label>3</label>
    </ligand>
</feature>
<evidence type="ECO:0000256" key="1">
    <source>
        <dbReference type="ARBA" id="ARBA00022438"/>
    </source>
</evidence>
<evidence type="ECO:0000313" key="13">
    <source>
        <dbReference type="EMBL" id="VFT94593.1"/>
    </source>
</evidence>
<comment type="cofactor">
    <cofactor evidence="10">
        <name>Co(2+)</name>
        <dbReference type="ChEBI" id="CHEBI:48828"/>
    </cofactor>
    <cofactor evidence="10">
        <name>Zn(2+)</name>
        <dbReference type="ChEBI" id="CHEBI:29105"/>
    </cofactor>
    <cofactor evidence="10">
        <name>Mn(2+)</name>
        <dbReference type="ChEBI" id="CHEBI:29035"/>
    </cofactor>
    <cofactor evidence="10">
        <name>Fe(2+)</name>
        <dbReference type="ChEBI" id="CHEBI:29033"/>
    </cofactor>
    <text evidence="10">Binds 2 divalent metal cations per subunit. Has a high-affinity and a low affinity metal-binding site. The true nature of the physiological cofactor is under debate. The enzyme is active with cobalt, zinc, manganese or divalent iron ions.</text>
</comment>
<organism evidence="13 14">
    <name type="scientific">Aphanomyces stellatus</name>
    <dbReference type="NCBI Taxonomy" id="120398"/>
    <lineage>
        <taxon>Eukaryota</taxon>
        <taxon>Sar</taxon>
        <taxon>Stramenopiles</taxon>
        <taxon>Oomycota</taxon>
        <taxon>Saprolegniomycetes</taxon>
        <taxon>Saprolegniales</taxon>
        <taxon>Verrucalvaceae</taxon>
        <taxon>Aphanomyces</taxon>
    </lineage>
</organism>
<comment type="similarity">
    <text evidence="8 9">Belongs to the peptidase M24A family. Methionine aminopeptidase type 1 subfamily.</text>
</comment>
<dbReference type="InterPro" id="IPR031615">
    <property type="entry name" value="Zfn-C6H2"/>
</dbReference>
<sequence length="610" mass="67122">MTPAPIICATEDCHKLGKMVCPTCAKIGVPAAMSSFCTQVCFKKYWPHHKGLHKMFTTTASTDKFAGFRFTSPLRPGKVSPMNVVPSHIQRPEYALSGIPVAEQEADRLGKIPVYSPVQVAGIREACRLGREVLDLAGRAIRVGMTTDELDRIVHQACLDRGCYPSPLNYYHFPKSVCTSVNEVICHGIPDDRPLQDGDILNIDVSVFKNGFHGDLNDMFLVGHVDPDGVRLVHTAFNALAAAVAMVQPGTLYRDLGKAITDVATAQGFSVVKSYCGHGIGSLFHTLPTVPHYAKNKAVGIMKPGHIFSIEPMINIGTWRDVLWPDEWTATTTDGMRSAQFEHTILVTETGYEILTARENEPVMAWDVAKVQRGLIVDFDKQERLSIGDGLLMGKQFLSKLKRCTALSSFQPIRQLIDLEFSGIWKTNCPTSSVSSRFRPTYKSVLAFVLALVNASYATVHAIRQVHDKAFDRWPPHINLLFPFLVQASRDLDGILGAVDELPPIAPSRFDMLGHFVHSKKSSTVFLAPQDDVGQAIQRLQAAMQAAFTTTPLSLGQTVGGKQVTGKDDVLREHMPPKMTKDEGDDDDDVLVNSMATAAITAWTRFARSH</sequence>
<feature type="binding site" evidence="8">
    <location>
        <position position="311"/>
    </location>
    <ligand>
        <name>Zn(2+)</name>
        <dbReference type="ChEBI" id="CHEBI:29105"/>
        <label>4</label>
        <note>catalytic</note>
    </ligand>
</feature>
<dbReference type="Proteomes" id="UP000332933">
    <property type="component" value="Unassembled WGS sequence"/>
</dbReference>
<dbReference type="PANTHER" id="PTHR43330:SF7">
    <property type="entry name" value="METHIONINE AMINOPEPTIDASE 1"/>
    <property type="match status" value="1"/>
</dbReference>
<keyword evidence="1 8" id="KW-0031">Aminopeptidase</keyword>
<evidence type="ECO:0000256" key="10">
    <source>
        <dbReference type="RuleBase" id="RU003653"/>
    </source>
</evidence>
<dbReference type="CDD" id="cd01086">
    <property type="entry name" value="MetAP1"/>
    <property type="match status" value="1"/>
</dbReference>
<evidence type="ECO:0000256" key="7">
    <source>
        <dbReference type="ARBA" id="ARBA00022833"/>
    </source>
</evidence>
<feature type="binding site" evidence="8">
    <location>
        <position position="215"/>
    </location>
    <ligand>
        <name>Zn(2+)</name>
        <dbReference type="ChEBI" id="CHEBI:29105"/>
        <label>3</label>
    </ligand>
</feature>
<dbReference type="GO" id="GO:0005829">
    <property type="term" value="C:cytosol"/>
    <property type="evidence" value="ECO:0007669"/>
    <property type="project" value="TreeGrafter"/>
</dbReference>
<dbReference type="GO" id="GO:0008270">
    <property type="term" value="F:zinc ion binding"/>
    <property type="evidence" value="ECO:0007669"/>
    <property type="project" value="UniProtKB-KW"/>
</dbReference>
<dbReference type="InterPro" id="IPR000994">
    <property type="entry name" value="Pept_M24"/>
</dbReference>
<proteinExistence type="inferred from homology"/>
<dbReference type="EMBL" id="CAADRA010006335">
    <property type="protein sequence ID" value="VFT94593.1"/>
    <property type="molecule type" value="Genomic_DNA"/>
</dbReference>
<feature type="binding site" evidence="8">
    <location>
        <position position="342"/>
    </location>
    <ligand>
        <name>Zn(2+)</name>
        <dbReference type="ChEBI" id="CHEBI:29105"/>
        <label>4</label>
        <note>catalytic</note>
    </ligand>
</feature>
<dbReference type="GO" id="GO:0004239">
    <property type="term" value="F:initiator methionyl aminopeptidase activity"/>
    <property type="evidence" value="ECO:0007669"/>
    <property type="project" value="UniProtKB-UniRule"/>
</dbReference>
<keyword evidence="14" id="KW-1185">Reference proteome</keyword>
<evidence type="ECO:0000256" key="2">
    <source>
        <dbReference type="ARBA" id="ARBA00022490"/>
    </source>
</evidence>
<keyword evidence="4 8" id="KW-0479">Metal-binding</keyword>
<dbReference type="GO" id="GO:0006508">
    <property type="term" value="P:proteolysis"/>
    <property type="evidence" value="ECO:0007669"/>
    <property type="project" value="UniProtKB-KW"/>
</dbReference>
<dbReference type="PROSITE" id="PS00680">
    <property type="entry name" value="MAP_1"/>
    <property type="match status" value="1"/>
</dbReference>
<dbReference type="NCBIfam" id="TIGR00500">
    <property type="entry name" value="met_pdase_I"/>
    <property type="match status" value="1"/>
</dbReference>
<feature type="binding site" evidence="8">
    <location>
        <position position="342"/>
    </location>
    <ligand>
        <name>Zn(2+)</name>
        <dbReference type="ChEBI" id="CHEBI:29105"/>
        <label>3</label>
    </ligand>
</feature>
<evidence type="ECO:0000256" key="4">
    <source>
        <dbReference type="ARBA" id="ARBA00022723"/>
    </source>
</evidence>
<feature type="binding site" evidence="8">
    <location>
        <position position="278"/>
    </location>
    <ligand>
        <name>Zn(2+)</name>
        <dbReference type="ChEBI" id="CHEBI:29105"/>
        <label>4</label>
        <note>catalytic</note>
    </ligand>
</feature>
<evidence type="ECO:0000256" key="5">
    <source>
        <dbReference type="ARBA" id="ARBA00022771"/>
    </source>
</evidence>
<dbReference type="SUPFAM" id="SSF55920">
    <property type="entry name" value="Creatinase/aminopeptidase"/>
    <property type="match status" value="1"/>
</dbReference>
<feature type="binding site" evidence="8">
    <location>
        <position position="285"/>
    </location>
    <ligand>
        <name>a protein</name>
        <dbReference type="ChEBI" id="CHEBI:16541"/>
    </ligand>
    <ligandPart>
        <name>N-terminal L-methionine residue</name>
        <dbReference type="ChEBI" id="CHEBI:64731"/>
    </ligandPart>
</feature>
<feature type="binding site" evidence="8">
    <location>
        <position position="215"/>
    </location>
    <ligand>
        <name>Zn(2+)</name>
        <dbReference type="ChEBI" id="CHEBI:29105"/>
        <label>4</label>
        <note>catalytic</note>
    </ligand>
</feature>
<dbReference type="PRINTS" id="PR00599">
    <property type="entry name" value="MAPEPTIDASE"/>
</dbReference>
<keyword evidence="6 8" id="KW-0378">Hydrolase</keyword>